<accession>A0ABU9DE81</accession>
<comment type="subcellular location">
    <subcellularLocation>
        <location evidence="1 8">Cell membrane</location>
        <topology evidence="1 8">Multi-pass membrane protein</topology>
    </subcellularLocation>
</comment>
<feature type="transmembrane region" description="Helical" evidence="8">
    <location>
        <begin position="222"/>
        <end position="244"/>
    </location>
</feature>
<dbReference type="CDD" id="cd06261">
    <property type="entry name" value="TM_PBP2"/>
    <property type="match status" value="1"/>
</dbReference>
<keyword evidence="11" id="KW-1185">Reference proteome</keyword>
<dbReference type="PANTHER" id="PTHR42929">
    <property type="entry name" value="INNER MEMBRANE ABC TRANSPORTER PERMEASE PROTEIN YDCU-RELATED-RELATED"/>
    <property type="match status" value="1"/>
</dbReference>
<protein>
    <submittedName>
        <fullName evidence="10">ABC transporter permease</fullName>
    </submittedName>
</protein>
<dbReference type="PROSITE" id="PS50928">
    <property type="entry name" value="ABC_TM1"/>
    <property type="match status" value="1"/>
</dbReference>
<dbReference type="PANTHER" id="PTHR42929:SF5">
    <property type="entry name" value="ABC TRANSPORTER PERMEASE PROTEIN"/>
    <property type="match status" value="1"/>
</dbReference>
<evidence type="ECO:0000256" key="1">
    <source>
        <dbReference type="ARBA" id="ARBA00004651"/>
    </source>
</evidence>
<feature type="transmembrane region" description="Helical" evidence="8">
    <location>
        <begin position="83"/>
        <end position="104"/>
    </location>
</feature>
<dbReference type="Proteomes" id="UP001469365">
    <property type="component" value="Unassembled WGS sequence"/>
</dbReference>
<dbReference type="Pfam" id="PF00528">
    <property type="entry name" value="BPD_transp_1"/>
    <property type="match status" value="1"/>
</dbReference>
<reference evidence="10 11" key="1">
    <citation type="submission" date="2024-04" db="EMBL/GenBank/DDBJ databases">
        <title>draft genome sequnece of Paenibacillus filicis.</title>
        <authorList>
            <person name="Kim D.-U."/>
        </authorList>
    </citation>
    <scope>NUCLEOTIDE SEQUENCE [LARGE SCALE GENOMIC DNA]</scope>
    <source>
        <strain evidence="10 11">KACC14197</strain>
    </source>
</reference>
<gene>
    <name evidence="10" type="ORF">WMW72_04535</name>
</gene>
<comment type="caution">
    <text evidence="10">The sequence shown here is derived from an EMBL/GenBank/DDBJ whole genome shotgun (WGS) entry which is preliminary data.</text>
</comment>
<evidence type="ECO:0000256" key="8">
    <source>
        <dbReference type="RuleBase" id="RU363032"/>
    </source>
</evidence>
<dbReference type="InterPro" id="IPR035906">
    <property type="entry name" value="MetI-like_sf"/>
</dbReference>
<evidence type="ECO:0000259" key="9">
    <source>
        <dbReference type="PROSITE" id="PS50928"/>
    </source>
</evidence>
<evidence type="ECO:0000313" key="11">
    <source>
        <dbReference type="Proteomes" id="UP001469365"/>
    </source>
</evidence>
<dbReference type="EMBL" id="JBBPCC010000002">
    <property type="protein sequence ID" value="MEK8127175.1"/>
    <property type="molecule type" value="Genomic_DNA"/>
</dbReference>
<evidence type="ECO:0000256" key="6">
    <source>
        <dbReference type="ARBA" id="ARBA00022989"/>
    </source>
</evidence>
<evidence type="ECO:0000256" key="2">
    <source>
        <dbReference type="ARBA" id="ARBA00007069"/>
    </source>
</evidence>
<dbReference type="Gene3D" id="1.10.3720.10">
    <property type="entry name" value="MetI-like"/>
    <property type="match status" value="1"/>
</dbReference>
<dbReference type="SUPFAM" id="SSF161098">
    <property type="entry name" value="MetI-like"/>
    <property type="match status" value="1"/>
</dbReference>
<dbReference type="InterPro" id="IPR000515">
    <property type="entry name" value="MetI-like"/>
</dbReference>
<organism evidence="10 11">
    <name type="scientific">Paenibacillus filicis</name>
    <dbReference type="NCBI Taxonomy" id="669464"/>
    <lineage>
        <taxon>Bacteria</taxon>
        <taxon>Bacillati</taxon>
        <taxon>Bacillota</taxon>
        <taxon>Bacilli</taxon>
        <taxon>Bacillales</taxon>
        <taxon>Paenibacillaceae</taxon>
        <taxon>Paenibacillus</taxon>
    </lineage>
</organism>
<comment type="similarity">
    <text evidence="2">Belongs to the binding-protein-dependent transport system permease family. CysTW subfamily.</text>
</comment>
<proteinExistence type="inferred from homology"/>
<evidence type="ECO:0000256" key="5">
    <source>
        <dbReference type="ARBA" id="ARBA00022692"/>
    </source>
</evidence>
<evidence type="ECO:0000256" key="4">
    <source>
        <dbReference type="ARBA" id="ARBA00022475"/>
    </source>
</evidence>
<evidence type="ECO:0000313" key="10">
    <source>
        <dbReference type="EMBL" id="MEK8127175.1"/>
    </source>
</evidence>
<evidence type="ECO:0000256" key="3">
    <source>
        <dbReference type="ARBA" id="ARBA00022448"/>
    </source>
</evidence>
<keyword evidence="4" id="KW-1003">Cell membrane</keyword>
<sequence length="306" mass="33775">MTKVSARVVNWFAPGRSSWLTPLLLLLPALLLMGIIYLSGLLIFGRYSFDSFTGGTLKTAWQLDAYRTFLYDPYYWKVIRTTFGLAVKVTLWSVLLAYPLAYCIARIRSAGWRQTLLLLTFMPLLVSAVVRSYGWMILLSRQGFVNWLLIKLGITETGFSLAHNETGVVIALVHIFLPFMVMPILSVLVQQDPVLKSAAHDLGAGQIRTFATVTFPLSARGIAAGVQIVFTLCLTAFTTPQLIGGGSVMTLPVFIYQRTLDTNWPMAAVASLFLFVSSIVVSLLVNRAADWLIFRRSSSGGAAHAK</sequence>
<feature type="transmembrane region" description="Helical" evidence="8">
    <location>
        <begin position="116"/>
        <end position="138"/>
    </location>
</feature>
<evidence type="ECO:0000256" key="7">
    <source>
        <dbReference type="ARBA" id="ARBA00023136"/>
    </source>
</evidence>
<dbReference type="RefSeq" id="WP_341414233.1">
    <property type="nucleotide sequence ID" value="NZ_JBBPCC010000002.1"/>
</dbReference>
<feature type="transmembrane region" description="Helical" evidence="8">
    <location>
        <begin position="20"/>
        <end position="44"/>
    </location>
</feature>
<name>A0ABU9DE81_9BACL</name>
<feature type="transmembrane region" description="Helical" evidence="8">
    <location>
        <begin position="264"/>
        <end position="286"/>
    </location>
</feature>
<feature type="transmembrane region" description="Helical" evidence="8">
    <location>
        <begin position="168"/>
        <end position="189"/>
    </location>
</feature>
<keyword evidence="5 8" id="KW-0812">Transmembrane</keyword>
<keyword evidence="3 8" id="KW-0813">Transport</keyword>
<keyword evidence="7 8" id="KW-0472">Membrane</keyword>
<keyword evidence="6 8" id="KW-1133">Transmembrane helix</keyword>
<feature type="domain" description="ABC transmembrane type-1" evidence="9">
    <location>
        <begin position="79"/>
        <end position="285"/>
    </location>
</feature>